<comment type="catalytic activity">
    <reaction evidence="2">
        <text>thiamine phosphate + ATP = thiamine diphosphate + ADP</text>
        <dbReference type="Rhea" id="RHEA:15913"/>
        <dbReference type="ChEBI" id="CHEBI:30616"/>
        <dbReference type="ChEBI" id="CHEBI:37575"/>
        <dbReference type="ChEBI" id="CHEBI:58937"/>
        <dbReference type="ChEBI" id="CHEBI:456216"/>
        <dbReference type="EC" id="2.7.4.16"/>
    </reaction>
</comment>
<proteinExistence type="inferred from homology"/>
<feature type="binding site" evidence="2">
    <location>
        <position position="122"/>
    </location>
    <ligand>
        <name>Mg(2+)</name>
        <dbReference type="ChEBI" id="CHEBI:18420"/>
        <label>1</label>
    </ligand>
</feature>
<feature type="binding site" evidence="2">
    <location>
        <position position="74"/>
    </location>
    <ligand>
        <name>Mg(2+)</name>
        <dbReference type="ChEBI" id="CHEBI:18420"/>
        <label>2</label>
    </ligand>
</feature>
<dbReference type="Gene3D" id="3.30.1330.10">
    <property type="entry name" value="PurM-like, N-terminal domain"/>
    <property type="match status" value="1"/>
</dbReference>
<reference evidence="5 6" key="1">
    <citation type="submission" date="2020-05" db="EMBL/GenBank/DDBJ databases">
        <title>Complete genome of Desulfobulbus oligotrophicus.</title>
        <authorList>
            <person name="Podar M."/>
        </authorList>
    </citation>
    <scope>NUCLEOTIDE SEQUENCE [LARGE SCALE GENOMIC DNA]</scope>
    <source>
        <strain evidence="5 6">Prop6</strain>
    </source>
</reference>
<feature type="binding site" evidence="2">
    <location>
        <position position="328"/>
    </location>
    <ligand>
        <name>substrate</name>
    </ligand>
</feature>
<dbReference type="GO" id="GO:0000287">
    <property type="term" value="F:magnesium ion binding"/>
    <property type="evidence" value="ECO:0007669"/>
    <property type="project" value="UniProtKB-UniRule"/>
</dbReference>
<keyword evidence="2" id="KW-0547">Nucleotide-binding</keyword>
<dbReference type="EC" id="2.7.4.16" evidence="2"/>
<keyword evidence="2 5" id="KW-0808">Transferase</keyword>
<feature type="binding site" evidence="2">
    <location>
        <position position="217"/>
    </location>
    <ligand>
        <name>ATP</name>
        <dbReference type="ChEBI" id="CHEBI:30616"/>
    </ligand>
</feature>
<comment type="miscellaneous">
    <text evidence="2">Reaction mechanism of ThiL seems to utilize a direct, inline transfer of the gamma-phosphate of ATP to TMP rather than a phosphorylated enzyme intermediate.</text>
</comment>
<feature type="binding site" evidence="2">
    <location>
        <position position="148"/>
    </location>
    <ligand>
        <name>ATP</name>
        <dbReference type="ChEBI" id="CHEBI:30616"/>
    </ligand>
</feature>
<keyword evidence="6" id="KW-1185">Reference proteome</keyword>
<dbReference type="InterPro" id="IPR016188">
    <property type="entry name" value="PurM-like_N"/>
</dbReference>
<feature type="binding site" evidence="2">
    <location>
        <position position="74"/>
    </location>
    <ligand>
        <name>Mg(2+)</name>
        <dbReference type="ChEBI" id="CHEBI:18420"/>
        <label>4</label>
    </ligand>
</feature>
<dbReference type="GO" id="GO:0009030">
    <property type="term" value="F:thiamine-phosphate kinase activity"/>
    <property type="evidence" value="ECO:0007669"/>
    <property type="project" value="UniProtKB-UniRule"/>
</dbReference>
<feature type="domain" description="PurM-like C-terminal" evidence="4">
    <location>
        <begin position="152"/>
        <end position="310"/>
    </location>
</feature>
<feature type="binding site" evidence="2">
    <location>
        <position position="28"/>
    </location>
    <ligand>
        <name>Mg(2+)</name>
        <dbReference type="ChEBI" id="CHEBI:18420"/>
        <label>3</label>
    </ligand>
</feature>
<feature type="binding site" evidence="2">
    <location>
        <position position="43"/>
    </location>
    <ligand>
        <name>Mg(2+)</name>
        <dbReference type="ChEBI" id="CHEBI:18420"/>
        <label>4</label>
    </ligand>
</feature>
<dbReference type="InterPro" id="IPR006283">
    <property type="entry name" value="ThiL-like"/>
</dbReference>
<dbReference type="HAMAP" id="MF_02128">
    <property type="entry name" value="TMP_kinase"/>
    <property type="match status" value="1"/>
</dbReference>
<dbReference type="EMBL" id="CP054140">
    <property type="protein sequence ID" value="QQG66550.1"/>
    <property type="molecule type" value="Genomic_DNA"/>
</dbReference>
<feature type="binding site" evidence="2">
    <location>
        <position position="45"/>
    </location>
    <ligand>
        <name>Mg(2+)</name>
        <dbReference type="ChEBI" id="CHEBI:18420"/>
        <label>1</label>
    </ligand>
</feature>
<dbReference type="PANTHER" id="PTHR30270:SF0">
    <property type="entry name" value="THIAMINE-MONOPHOSPHATE KINASE"/>
    <property type="match status" value="1"/>
</dbReference>
<organism evidence="5 6">
    <name type="scientific">Desulfobulbus oligotrophicus</name>
    <dbReference type="NCBI Taxonomy" id="1909699"/>
    <lineage>
        <taxon>Bacteria</taxon>
        <taxon>Pseudomonadati</taxon>
        <taxon>Thermodesulfobacteriota</taxon>
        <taxon>Desulfobulbia</taxon>
        <taxon>Desulfobulbales</taxon>
        <taxon>Desulfobulbaceae</taxon>
        <taxon>Desulfobulbus</taxon>
    </lineage>
</organism>
<evidence type="ECO:0000313" key="5">
    <source>
        <dbReference type="EMBL" id="QQG66550.1"/>
    </source>
</evidence>
<evidence type="ECO:0000256" key="2">
    <source>
        <dbReference type="HAMAP-Rule" id="MF_02128"/>
    </source>
</evidence>
<feature type="binding site" evidence="2">
    <location>
        <position position="218"/>
    </location>
    <ligand>
        <name>Mg(2+)</name>
        <dbReference type="ChEBI" id="CHEBI:18420"/>
        <label>5</label>
    </ligand>
</feature>
<keyword evidence="2" id="KW-0460">Magnesium</keyword>
<dbReference type="Pfam" id="PF00586">
    <property type="entry name" value="AIRS"/>
    <property type="match status" value="1"/>
</dbReference>
<evidence type="ECO:0000259" key="4">
    <source>
        <dbReference type="Pfam" id="PF02769"/>
    </source>
</evidence>
<dbReference type="AlphaFoldDB" id="A0A7T5VEP1"/>
<comment type="pathway">
    <text evidence="2">Cofactor biosynthesis; thiamine diphosphate biosynthesis; thiamine diphosphate from thiamine phosphate: step 1/1.</text>
</comment>
<feature type="binding site" evidence="2">
    <location>
        <position position="28"/>
    </location>
    <ligand>
        <name>Mg(2+)</name>
        <dbReference type="ChEBI" id="CHEBI:18420"/>
        <label>4</label>
    </ligand>
</feature>
<evidence type="ECO:0000313" key="6">
    <source>
        <dbReference type="Proteomes" id="UP000596092"/>
    </source>
</evidence>
<dbReference type="SUPFAM" id="SSF55326">
    <property type="entry name" value="PurM N-terminal domain-like"/>
    <property type="match status" value="1"/>
</dbReference>
<dbReference type="SUPFAM" id="SSF56042">
    <property type="entry name" value="PurM C-terminal domain-like"/>
    <property type="match status" value="1"/>
</dbReference>
<dbReference type="RefSeq" id="WP_199262830.1">
    <property type="nucleotide sequence ID" value="NZ_CP054140.1"/>
</dbReference>
<feature type="binding site" evidence="2">
    <location>
        <position position="45"/>
    </location>
    <ligand>
        <name>Mg(2+)</name>
        <dbReference type="ChEBI" id="CHEBI:18420"/>
        <label>2</label>
    </ligand>
</feature>
<protein>
    <recommendedName>
        <fullName evidence="2">Thiamine-monophosphate kinase</fullName>
        <shortName evidence="2">TMP kinase</shortName>
        <shortName evidence="2">Thiamine-phosphate kinase</shortName>
        <ecNumber evidence="2">2.7.4.16</ecNumber>
    </recommendedName>
</protein>
<name>A0A7T5VEP1_9BACT</name>
<keyword evidence="2 5" id="KW-0418">Kinase</keyword>
<keyword evidence="2" id="KW-0067">ATP-binding</keyword>
<feature type="binding site" evidence="2">
    <location>
        <position position="268"/>
    </location>
    <ligand>
        <name>substrate</name>
    </ligand>
</feature>
<dbReference type="GO" id="GO:0005524">
    <property type="term" value="F:ATP binding"/>
    <property type="evidence" value="ECO:0007669"/>
    <property type="project" value="UniProtKB-UniRule"/>
</dbReference>
<keyword evidence="2" id="KW-0479">Metal-binding</keyword>
<dbReference type="Gene3D" id="3.90.650.10">
    <property type="entry name" value="PurM-like C-terminal domain"/>
    <property type="match status" value="1"/>
</dbReference>
<dbReference type="CDD" id="cd02194">
    <property type="entry name" value="ThiL"/>
    <property type="match status" value="1"/>
</dbReference>
<dbReference type="GO" id="GO:0009229">
    <property type="term" value="P:thiamine diphosphate biosynthetic process"/>
    <property type="evidence" value="ECO:0007669"/>
    <property type="project" value="UniProtKB-UniRule"/>
</dbReference>
<comment type="caution">
    <text evidence="2">Lacks conserved residue(s) required for the propagation of feature annotation.</text>
</comment>
<dbReference type="Proteomes" id="UP000596092">
    <property type="component" value="Chromosome"/>
</dbReference>
<dbReference type="InterPro" id="IPR010918">
    <property type="entry name" value="PurM-like_C_dom"/>
</dbReference>
<dbReference type="PIRSF" id="PIRSF005303">
    <property type="entry name" value="Thiam_monoph_kin"/>
    <property type="match status" value="1"/>
</dbReference>
<keyword evidence="1 2" id="KW-0784">Thiamine biosynthesis</keyword>
<feature type="binding site" evidence="2">
    <location>
        <position position="74"/>
    </location>
    <ligand>
        <name>Mg(2+)</name>
        <dbReference type="ChEBI" id="CHEBI:18420"/>
        <label>3</label>
    </ligand>
</feature>
<gene>
    <name evidence="2 5" type="primary">thiL</name>
    <name evidence="5" type="ORF">HP555_12065</name>
</gene>
<comment type="similarity">
    <text evidence="2">Belongs to the thiamine-monophosphate kinase family.</text>
</comment>
<feature type="binding site" evidence="2">
    <location>
        <position position="52"/>
    </location>
    <ligand>
        <name>substrate</name>
    </ligand>
</feature>
<dbReference type="NCBIfam" id="TIGR01379">
    <property type="entry name" value="thiL"/>
    <property type="match status" value="1"/>
</dbReference>
<dbReference type="UniPathway" id="UPA00060">
    <property type="reaction ID" value="UER00142"/>
</dbReference>
<evidence type="ECO:0000259" key="3">
    <source>
        <dbReference type="Pfam" id="PF00586"/>
    </source>
</evidence>
<feature type="binding site" evidence="2">
    <location>
        <position position="215"/>
    </location>
    <ligand>
        <name>Mg(2+)</name>
        <dbReference type="ChEBI" id="CHEBI:18420"/>
        <label>3</label>
    </ligand>
</feature>
<sequence>MNERQLIEYLTTFITPDTKGLIRGIGDDCAVIQKDDHLVWLLTMDTLVEGVHFDAAFHSPDKLGRKIVSVNISDIAAMAGKPMFMLLSIGMPAGFDATWFKSFVRGIMDACHEYGCQLIGGDTVANPNGLVCSLTVIGEVAPDLVVYRHGARPGDTVWVSGSLGFAAAGLALLQRTFEPHNRRWQPFREQHLDPVARVEVGQKLGASGLVHAMMDLSDGLATDLAHLCRQSGVGAKISFQALPGIGALKEVADAIGGDPEEWAVRGGDDYELLFTTAADAGDQLLAIGSSCGLQLSPVGTIVAGREVTLIRTQADGTQEEKVITYQGFDHFREKDEG</sequence>
<dbReference type="KEGG" id="dog:HP555_12065"/>
<dbReference type="InterPro" id="IPR036921">
    <property type="entry name" value="PurM-like_N_sf"/>
</dbReference>
<comment type="function">
    <text evidence="2">Catalyzes the ATP-dependent phosphorylation of thiamine-monophosphate (TMP) to form thiamine-pyrophosphate (TPP), the active form of vitamin B1.</text>
</comment>
<evidence type="ECO:0000256" key="1">
    <source>
        <dbReference type="ARBA" id="ARBA00022977"/>
    </source>
</evidence>
<feature type="binding site" evidence="2">
    <location>
        <begin position="121"/>
        <end position="122"/>
    </location>
    <ligand>
        <name>ATP</name>
        <dbReference type="ChEBI" id="CHEBI:30616"/>
    </ligand>
</feature>
<feature type="domain" description="PurM-like N-terminal" evidence="3">
    <location>
        <begin position="26"/>
        <end position="140"/>
    </location>
</feature>
<dbReference type="InterPro" id="IPR036676">
    <property type="entry name" value="PurM-like_C_sf"/>
</dbReference>
<dbReference type="PANTHER" id="PTHR30270">
    <property type="entry name" value="THIAMINE-MONOPHOSPHATE KINASE"/>
    <property type="match status" value="1"/>
</dbReference>
<accession>A0A7T5VEP1</accession>
<dbReference type="Pfam" id="PF02769">
    <property type="entry name" value="AIRS_C"/>
    <property type="match status" value="1"/>
</dbReference>
<dbReference type="GO" id="GO:0009228">
    <property type="term" value="P:thiamine biosynthetic process"/>
    <property type="evidence" value="ECO:0007669"/>
    <property type="project" value="UniProtKB-KW"/>
</dbReference>